<keyword evidence="6" id="KW-0653">Protein transport</keyword>
<dbReference type="GO" id="GO:0017038">
    <property type="term" value="P:protein import"/>
    <property type="evidence" value="ECO:0007669"/>
    <property type="project" value="TreeGrafter"/>
</dbReference>
<evidence type="ECO:0000256" key="6">
    <source>
        <dbReference type="RuleBase" id="RU004057"/>
    </source>
</evidence>
<protein>
    <submittedName>
        <fullName evidence="10">Putative Tol protein</fullName>
    </submittedName>
</protein>
<dbReference type="OrthoDB" id="4045at2"/>
<sequence length="483" mass="52711">MNIFFFKNTDKSKRKNARSNNTPMTFAKSMLAATAAVVLSFSVQAQSDTALDLDALLKQLEEGKFAQSEQNKSREQDFMSKRAQQDQILRDTLKLRDAQLAMSEKLETQFEENEFKITDLNGALDNRLGSLKELFGVLQQVAGDTKNKFSNSVISAQIPGRSEFLDEMAQSMGQSTKLASIAEIERVWFEIQREMTESGKVTRFNTDVVEANGEKVNKEVVRVGPFGLISDGKYLEYQGATGVVSELLRQPKDRFVESTAALQASSGELVTFGLDPTGGSILGLLIQAPSLEERIHQGELVGYIIIAVGAVGILVAFWRFIVLTLVTSSVNRQLKSDKLSDNNPLGRVLKVKEKYPDVDTEALELHLTEAILGEVPKLGRYLTLVKMISVVAPLGGLLGTVTGMIVTFQQITLFGTGDPKIMAGGISSALMTTVLGLVVAIPTTLLYALLSTQSKNVVMILQEQAAGVIAERAEKQALKNPKA</sequence>
<feature type="transmembrane region" description="Helical" evidence="7">
    <location>
        <begin position="300"/>
        <end position="326"/>
    </location>
</feature>
<dbReference type="InterPro" id="IPR050790">
    <property type="entry name" value="ExbB/TolQ_transport"/>
</dbReference>
<comment type="similarity">
    <text evidence="6">Belongs to the exbB/tolQ family.</text>
</comment>
<dbReference type="PANTHER" id="PTHR30625">
    <property type="entry name" value="PROTEIN TOLQ"/>
    <property type="match status" value="1"/>
</dbReference>
<dbReference type="KEGG" id="gni:GNIT_2806"/>
<dbReference type="PIRSF" id="PIRSF037714">
    <property type="entry name" value="TolR"/>
    <property type="match status" value="1"/>
</dbReference>
<evidence type="ECO:0000313" key="11">
    <source>
        <dbReference type="Proteomes" id="UP000009282"/>
    </source>
</evidence>
<feature type="domain" description="MotA/TolQ/ExbB proton channel" evidence="9">
    <location>
        <begin position="343"/>
        <end position="462"/>
    </location>
</feature>
<keyword evidence="11" id="KW-1185">Reference proteome</keyword>
<organism evidence="10 11">
    <name type="scientific">Glaciecola nitratireducens (strain JCM 12485 / KCTC 12276 / FR1064)</name>
    <dbReference type="NCBI Taxonomy" id="1085623"/>
    <lineage>
        <taxon>Bacteria</taxon>
        <taxon>Pseudomonadati</taxon>
        <taxon>Pseudomonadota</taxon>
        <taxon>Gammaproteobacteria</taxon>
        <taxon>Alteromonadales</taxon>
        <taxon>Alteromonadaceae</taxon>
        <taxon>Brumicola</taxon>
    </lineage>
</organism>
<proteinExistence type="inferred from homology"/>
<dbReference type="Pfam" id="PF01618">
    <property type="entry name" value="MotA_ExbB"/>
    <property type="match status" value="1"/>
</dbReference>
<evidence type="ECO:0000313" key="10">
    <source>
        <dbReference type="EMBL" id="AEP30903.1"/>
    </source>
</evidence>
<gene>
    <name evidence="10" type="primary">exbB</name>
    <name evidence="10" type="ordered locus">GNIT_2806</name>
</gene>
<keyword evidence="5 7" id="KW-0472">Membrane</keyword>
<evidence type="ECO:0000256" key="8">
    <source>
        <dbReference type="SAM" id="SignalP"/>
    </source>
</evidence>
<keyword evidence="3 7" id="KW-0812">Transmembrane</keyword>
<keyword evidence="6" id="KW-0813">Transport</keyword>
<dbReference type="InterPro" id="IPR017270">
    <property type="entry name" value="MotA/TolQ/ExbB-rel"/>
</dbReference>
<feature type="transmembrane region" description="Helical" evidence="7">
    <location>
        <begin position="428"/>
        <end position="450"/>
    </location>
</feature>
<comment type="subcellular location">
    <subcellularLocation>
        <location evidence="1">Cell membrane</location>
        <topology evidence="1">Multi-pass membrane protein</topology>
    </subcellularLocation>
    <subcellularLocation>
        <location evidence="6">Membrane</location>
        <topology evidence="6">Multi-pass membrane protein</topology>
    </subcellularLocation>
</comment>
<evidence type="ECO:0000259" key="9">
    <source>
        <dbReference type="Pfam" id="PF01618"/>
    </source>
</evidence>
<accession>G4QII9</accession>
<evidence type="ECO:0000256" key="7">
    <source>
        <dbReference type="SAM" id="Phobius"/>
    </source>
</evidence>
<evidence type="ECO:0000256" key="5">
    <source>
        <dbReference type="ARBA" id="ARBA00023136"/>
    </source>
</evidence>
<keyword evidence="8" id="KW-0732">Signal</keyword>
<dbReference type="Proteomes" id="UP000009282">
    <property type="component" value="Chromosome"/>
</dbReference>
<feature type="transmembrane region" description="Helical" evidence="7">
    <location>
        <begin position="387"/>
        <end position="408"/>
    </location>
</feature>
<dbReference type="InterPro" id="IPR002898">
    <property type="entry name" value="MotA_ExbB_proton_chnl"/>
</dbReference>
<dbReference type="AlphaFoldDB" id="G4QII9"/>
<keyword evidence="4 7" id="KW-1133">Transmembrane helix</keyword>
<feature type="signal peptide" evidence="8">
    <location>
        <begin position="1"/>
        <end position="45"/>
    </location>
</feature>
<evidence type="ECO:0000256" key="1">
    <source>
        <dbReference type="ARBA" id="ARBA00004651"/>
    </source>
</evidence>
<dbReference type="HOGENOM" id="CLU_047225_1_0_6"/>
<dbReference type="STRING" id="1085623.GNIT_2806"/>
<name>G4QII9_GLANF</name>
<keyword evidence="2" id="KW-1003">Cell membrane</keyword>
<dbReference type="eggNOG" id="COG0811">
    <property type="taxonomic scope" value="Bacteria"/>
</dbReference>
<feature type="chain" id="PRO_5003467858" evidence="8">
    <location>
        <begin position="46"/>
        <end position="483"/>
    </location>
</feature>
<dbReference type="PANTHER" id="PTHR30625:SF11">
    <property type="entry name" value="MOTA_TOLQ_EXBB PROTON CHANNEL DOMAIN-CONTAINING PROTEIN"/>
    <property type="match status" value="1"/>
</dbReference>
<evidence type="ECO:0000256" key="2">
    <source>
        <dbReference type="ARBA" id="ARBA00022475"/>
    </source>
</evidence>
<evidence type="ECO:0000256" key="4">
    <source>
        <dbReference type="ARBA" id="ARBA00022989"/>
    </source>
</evidence>
<evidence type="ECO:0000256" key="3">
    <source>
        <dbReference type="ARBA" id="ARBA00022692"/>
    </source>
</evidence>
<reference evidence="10 11" key="1">
    <citation type="journal article" date="2011" name="J. Bacteriol.">
        <title>Complete genome sequence of seawater bacterium Glaciecola nitratireducens FR1064T.</title>
        <authorList>
            <person name="Bian F."/>
            <person name="Qin Q.L."/>
            <person name="Xie B.B."/>
            <person name="Shu Y.L."/>
            <person name="Zhang X.Y."/>
            <person name="Yu Y."/>
            <person name="Chen B."/>
            <person name="Chen X.L."/>
            <person name="Zhou B.C."/>
            <person name="Zhang Y.Z."/>
        </authorList>
    </citation>
    <scope>NUCLEOTIDE SEQUENCE [LARGE SCALE GENOMIC DNA]</scope>
    <source>
        <strain evidence="11">JCM 12485 / KCTC 12276 / FR1064</strain>
    </source>
</reference>
<dbReference type="GO" id="GO:0005886">
    <property type="term" value="C:plasma membrane"/>
    <property type="evidence" value="ECO:0007669"/>
    <property type="project" value="UniProtKB-SubCell"/>
</dbReference>
<dbReference type="EMBL" id="CP003060">
    <property type="protein sequence ID" value="AEP30903.1"/>
    <property type="molecule type" value="Genomic_DNA"/>
</dbReference>